<name>A0ACB8V216_9EURO</name>
<sequence>MPTPNPNPAISSDTIYRIKPIHDTQSTSETAQLSSLSSPTDVALAFLSTTSTLEDLHTSLLHSLSASGWTERVRAFALELLRSGRCTHFEDVVDSIVQSATAPRPPGDEGHTQSVLGKRKRAKETNGNAMKNGATNVKTENSSDAEGDNDDDGNEQGNAAGKDINGNAKMKQLNGKHKPDTTHVGTDELYTLPEVDVRIPPHIVGKGVKILHEALGEIIIDSVEDDDKDGEGELDETQKASSKAMAATKR</sequence>
<gene>
    <name evidence="1" type="ORF">LOY88_001418</name>
</gene>
<protein>
    <submittedName>
        <fullName evidence="1">Uncharacterized protein</fullName>
    </submittedName>
</protein>
<reference evidence="1" key="1">
    <citation type="journal article" date="2022" name="bioRxiv">
        <title>Population genetic analysis of Ophidiomyces ophidiicola, the causative agent of snake fungal disease, indicates recent introductions to the USA.</title>
        <authorList>
            <person name="Ladner J.T."/>
            <person name="Palmer J.M."/>
            <person name="Ettinger C.L."/>
            <person name="Stajich J.E."/>
            <person name="Farrell T.M."/>
            <person name="Glorioso B.M."/>
            <person name="Lawson B."/>
            <person name="Price S.J."/>
            <person name="Stengle A.G."/>
            <person name="Grear D.A."/>
            <person name="Lorch J.M."/>
        </authorList>
    </citation>
    <scope>NUCLEOTIDE SEQUENCE</scope>
    <source>
        <strain evidence="1">NWHC 24266-5</strain>
    </source>
</reference>
<dbReference type="EMBL" id="JALBCA010000015">
    <property type="protein sequence ID" value="KAI2390831.1"/>
    <property type="molecule type" value="Genomic_DNA"/>
</dbReference>
<comment type="caution">
    <text evidence="1">The sequence shown here is derived from an EMBL/GenBank/DDBJ whole genome shotgun (WGS) entry which is preliminary data.</text>
</comment>
<accession>A0ACB8V216</accession>
<evidence type="ECO:0000313" key="1">
    <source>
        <dbReference type="EMBL" id="KAI2390831.1"/>
    </source>
</evidence>
<proteinExistence type="predicted"/>
<organism evidence="1">
    <name type="scientific">Ophidiomyces ophidiicola</name>
    <dbReference type="NCBI Taxonomy" id="1387563"/>
    <lineage>
        <taxon>Eukaryota</taxon>
        <taxon>Fungi</taxon>
        <taxon>Dikarya</taxon>
        <taxon>Ascomycota</taxon>
        <taxon>Pezizomycotina</taxon>
        <taxon>Eurotiomycetes</taxon>
        <taxon>Eurotiomycetidae</taxon>
        <taxon>Onygenales</taxon>
        <taxon>Onygenaceae</taxon>
        <taxon>Ophidiomyces</taxon>
    </lineage>
</organism>